<proteinExistence type="predicted"/>
<evidence type="ECO:0000313" key="1">
    <source>
        <dbReference type="EMBL" id="CAG8977937.1"/>
    </source>
</evidence>
<keyword evidence="2" id="KW-1185">Reference proteome</keyword>
<organism evidence="1 2">
    <name type="scientific">Hymenoscyphus albidus</name>
    <dbReference type="NCBI Taxonomy" id="595503"/>
    <lineage>
        <taxon>Eukaryota</taxon>
        <taxon>Fungi</taxon>
        <taxon>Dikarya</taxon>
        <taxon>Ascomycota</taxon>
        <taxon>Pezizomycotina</taxon>
        <taxon>Leotiomycetes</taxon>
        <taxon>Helotiales</taxon>
        <taxon>Helotiaceae</taxon>
        <taxon>Hymenoscyphus</taxon>
    </lineage>
</organism>
<gene>
    <name evidence="1" type="ORF">HYALB_00001817</name>
</gene>
<name>A0A9N9LR86_9HELO</name>
<dbReference type="AlphaFoldDB" id="A0A9N9LR86"/>
<dbReference type="EMBL" id="CAJVRM010000239">
    <property type="protein sequence ID" value="CAG8977937.1"/>
    <property type="molecule type" value="Genomic_DNA"/>
</dbReference>
<accession>A0A9N9LR86</accession>
<comment type="caution">
    <text evidence="1">The sequence shown here is derived from an EMBL/GenBank/DDBJ whole genome shotgun (WGS) entry which is preliminary data.</text>
</comment>
<sequence>MSSPMSQQTISHGTGAALPTIHPICCPSAPIPTSGPTPYLTYFLRALHELIQEDKLHHHPLFQPFVRSAQQKRIWPPPSHRVLALQICQHVSCNTKRDSTNEKYYIFQCDMEDVSASVVQPVMDVKMAEMYPVEAWREVDWAVVELWLRRDEGELWMEKEERKEGREVLWFCKGCDVQVWLRELGVARE</sequence>
<evidence type="ECO:0000313" key="2">
    <source>
        <dbReference type="Proteomes" id="UP000701801"/>
    </source>
</evidence>
<reference evidence="1" key="1">
    <citation type="submission" date="2021-07" db="EMBL/GenBank/DDBJ databases">
        <authorList>
            <person name="Durling M."/>
        </authorList>
    </citation>
    <scope>NUCLEOTIDE SEQUENCE</scope>
</reference>
<protein>
    <submittedName>
        <fullName evidence="1">Uncharacterized protein</fullName>
    </submittedName>
</protein>
<dbReference type="Proteomes" id="UP000701801">
    <property type="component" value="Unassembled WGS sequence"/>
</dbReference>